<keyword evidence="7" id="KW-0456">Lyase</keyword>
<dbReference type="EMBL" id="JAGIOL010000001">
    <property type="protein sequence ID" value="MBP2435669.1"/>
    <property type="molecule type" value="Genomic_DNA"/>
</dbReference>
<keyword evidence="4 8" id="KW-0378">Hydrolase</keyword>
<name>A0ABS4ZEJ1_9MICO</name>
<comment type="similarity">
    <text evidence="1 8">Belongs to the SOS response-associated peptidase family.</text>
</comment>
<evidence type="ECO:0000256" key="2">
    <source>
        <dbReference type="ARBA" id="ARBA00022670"/>
    </source>
</evidence>
<dbReference type="SUPFAM" id="SSF143081">
    <property type="entry name" value="BB1717-like"/>
    <property type="match status" value="1"/>
</dbReference>
<dbReference type="InterPro" id="IPR003738">
    <property type="entry name" value="SRAP"/>
</dbReference>
<protein>
    <recommendedName>
        <fullName evidence="8">Abasic site processing protein</fullName>
        <ecNumber evidence="8">3.4.-.-</ecNumber>
    </recommendedName>
</protein>
<keyword evidence="3" id="KW-0227">DNA damage</keyword>
<reference evidence="9 10" key="1">
    <citation type="submission" date="2021-03" db="EMBL/GenBank/DDBJ databases">
        <title>Sequencing the genomes of 1000 actinobacteria strains.</title>
        <authorList>
            <person name="Klenk H.-P."/>
        </authorList>
    </citation>
    <scope>NUCLEOTIDE SEQUENCE [LARGE SCALE GENOMIC DNA]</scope>
    <source>
        <strain evidence="9 10">DSM 24221</strain>
    </source>
</reference>
<dbReference type="Proteomes" id="UP001519362">
    <property type="component" value="Unassembled WGS sequence"/>
</dbReference>
<dbReference type="Gene3D" id="3.90.1680.10">
    <property type="entry name" value="SOS response associated peptidase-like"/>
    <property type="match status" value="1"/>
</dbReference>
<dbReference type="InterPro" id="IPR036590">
    <property type="entry name" value="SRAP-like"/>
</dbReference>
<keyword evidence="10" id="KW-1185">Reference proteome</keyword>
<keyword evidence="6" id="KW-0238">DNA-binding</keyword>
<dbReference type="Pfam" id="PF02586">
    <property type="entry name" value="SRAP"/>
    <property type="match status" value="1"/>
</dbReference>
<dbReference type="PANTHER" id="PTHR13604:SF0">
    <property type="entry name" value="ABASIC SITE PROCESSING PROTEIN HMCES"/>
    <property type="match status" value="1"/>
</dbReference>
<dbReference type="EC" id="3.4.-.-" evidence="8"/>
<keyword evidence="2 8" id="KW-0645">Protease</keyword>
<evidence type="ECO:0000256" key="3">
    <source>
        <dbReference type="ARBA" id="ARBA00022763"/>
    </source>
</evidence>
<evidence type="ECO:0000256" key="6">
    <source>
        <dbReference type="ARBA" id="ARBA00023125"/>
    </source>
</evidence>
<dbReference type="PANTHER" id="PTHR13604">
    <property type="entry name" value="DC12-RELATED"/>
    <property type="match status" value="1"/>
</dbReference>
<comment type="caution">
    <text evidence="9">The sequence shown here is derived from an EMBL/GenBank/DDBJ whole genome shotgun (WGS) entry which is preliminary data.</text>
</comment>
<dbReference type="RefSeq" id="WP_165132231.1">
    <property type="nucleotide sequence ID" value="NZ_CP049253.1"/>
</dbReference>
<gene>
    <name evidence="9" type="ORF">JOF34_000255</name>
</gene>
<organism evidence="9 10">
    <name type="scientific">Microbacterium amylolyticum</name>
    <dbReference type="NCBI Taxonomy" id="936337"/>
    <lineage>
        <taxon>Bacteria</taxon>
        <taxon>Bacillati</taxon>
        <taxon>Actinomycetota</taxon>
        <taxon>Actinomycetes</taxon>
        <taxon>Micrococcales</taxon>
        <taxon>Microbacteriaceae</taxon>
        <taxon>Microbacterium</taxon>
    </lineage>
</organism>
<evidence type="ECO:0000313" key="10">
    <source>
        <dbReference type="Proteomes" id="UP001519362"/>
    </source>
</evidence>
<accession>A0ABS4ZEJ1</accession>
<keyword evidence="5" id="KW-0190">Covalent protein-DNA linkage</keyword>
<evidence type="ECO:0000256" key="7">
    <source>
        <dbReference type="ARBA" id="ARBA00023239"/>
    </source>
</evidence>
<evidence type="ECO:0000256" key="4">
    <source>
        <dbReference type="ARBA" id="ARBA00022801"/>
    </source>
</evidence>
<evidence type="ECO:0000256" key="5">
    <source>
        <dbReference type="ARBA" id="ARBA00023124"/>
    </source>
</evidence>
<evidence type="ECO:0000256" key="1">
    <source>
        <dbReference type="ARBA" id="ARBA00008136"/>
    </source>
</evidence>
<proteinExistence type="inferred from homology"/>
<evidence type="ECO:0000313" key="9">
    <source>
        <dbReference type="EMBL" id="MBP2435669.1"/>
    </source>
</evidence>
<evidence type="ECO:0000256" key="8">
    <source>
        <dbReference type="RuleBase" id="RU364100"/>
    </source>
</evidence>
<sequence length="235" mass="26013">MCGRFVVAKVGNELVGELRADHIADNLPAPSYNIAPTQSAAIVLDSSKTEPPTRRLESARWGLVPRWAKDLSIGQRAFNARAEELEHKKMFAPALQSRRAVIPATGYYEWKTTEEGKVPLFVHSADGDPVLFAGLYEWWRNPEAGETDPARWVLSFTILTREAVGRLGSVHHRMPVFLDVDHADAWLDTDTSDPRDVLDAGIDDAPRVAESLAWHEVGTAVGNVRNNDATLIKPL</sequence>